<evidence type="ECO:0000256" key="1">
    <source>
        <dbReference type="ARBA" id="ARBA00006987"/>
    </source>
</evidence>
<dbReference type="PANTHER" id="PTHR42928">
    <property type="entry name" value="TRICARBOXYLATE-BINDING PROTEIN"/>
    <property type="match status" value="1"/>
</dbReference>
<sequence>MKRRHLPAVLAALAAALALPALAQQKFPQKPVTLVVPFAPGGNLDVVARTLAPALGQILGQSVIVDNRAGAGGAIGASYVARAQPDGYTLLVSTPNALVVLPLMTKTTYALANFAPIGLAATTPLVIAVRGQGPYKDIDAVLSAARSKPGQVTAGHAGPGTTNHVALLQLEQAGKLTLNTVPYKGSAPALTDLLGGQIDLVVDQLTSSAAHIQSGMLRAVAVMSKDRDPALPNVPTLREAGLKDFDATTATGLLAPAGTPPDVIVTINAALRKALADENVKRHLVSVGSPGKASSPDEWLAMLKKEDAGARLLAKSGKLKAD</sequence>
<dbReference type="EMBL" id="JXQQ01000041">
    <property type="protein sequence ID" value="KIQ30532.1"/>
    <property type="molecule type" value="Genomic_DNA"/>
</dbReference>
<dbReference type="Gene3D" id="3.40.190.150">
    <property type="entry name" value="Bordetella uptake gene, domain 1"/>
    <property type="match status" value="1"/>
</dbReference>
<dbReference type="CDD" id="cd07012">
    <property type="entry name" value="PBP2_Bug_TTT"/>
    <property type="match status" value="1"/>
</dbReference>
<comment type="similarity">
    <text evidence="1">Belongs to the UPF0065 (bug) family.</text>
</comment>
<comment type="caution">
    <text evidence="3">The sequence shown here is derived from an EMBL/GenBank/DDBJ whole genome shotgun (WGS) entry which is preliminary data.</text>
</comment>
<organism evidence="3 4">
    <name type="scientific">Variovorax paradoxus</name>
    <dbReference type="NCBI Taxonomy" id="34073"/>
    <lineage>
        <taxon>Bacteria</taxon>
        <taxon>Pseudomonadati</taxon>
        <taxon>Pseudomonadota</taxon>
        <taxon>Betaproteobacteria</taxon>
        <taxon>Burkholderiales</taxon>
        <taxon>Comamonadaceae</taxon>
        <taxon>Variovorax</taxon>
    </lineage>
</organism>
<dbReference type="Gene3D" id="3.40.190.10">
    <property type="entry name" value="Periplasmic binding protein-like II"/>
    <property type="match status" value="1"/>
</dbReference>
<dbReference type="Pfam" id="PF03401">
    <property type="entry name" value="TctC"/>
    <property type="match status" value="1"/>
</dbReference>
<dbReference type="PANTHER" id="PTHR42928:SF5">
    <property type="entry name" value="BLR1237 PROTEIN"/>
    <property type="match status" value="1"/>
</dbReference>
<gene>
    <name evidence="3" type="ORF">RT97_17970</name>
</gene>
<dbReference type="InterPro" id="IPR005064">
    <property type="entry name" value="BUG"/>
</dbReference>
<dbReference type="SUPFAM" id="SSF53850">
    <property type="entry name" value="Periplasmic binding protein-like II"/>
    <property type="match status" value="1"/>
</dbReference>
<dbReference type="InterPro" id="IPR042100">
    <property type="entry name" value="Bug_dom1"/>
</dbReference>
<dbReference type="PIRSF" id="PIRSF017082">
    <property type="entry name" value="YflP"/>
    <property type="match status" value="1"/>
</dbReference>
<evidence type="ECO:0000313" key="3">
    <source>
        <dbReference type="EMBL" id="KIQ30532.1"/>
    </source>
</evidence>
<accession>A0A0D0KWQ6</accession>
<keyword evidence="2" id="KW-0732">Signal</keyword>
<feature type="chain" id="PRO_5002214946" evidence="2">
    <location>
        <begin position="24"/>
        <end position="322"/>
    </location>
</feature>
<dbReference type="Proteomes" id="UP000032067">
    <property type="component" value="Unassembled WGS sequence"/>
</dbReference>
<protein>
    <submittedName>
        <fullName evidence="3">Lipoprotein</fullName>
    </submittedName>
</protein>
<dbReference type="AlphaFoldDB" id="A0A0D0KWQ6"/>
<dbReference type="RefSeq" id="WP_042580152.1">
    <property type="nucleotide sequence ID" value="NZ_JXQQ01000041.1"/>
</dbReference>
<dbReference type="OrthoDB" id="8678477at2"/>
<feature type="signal peptide" evidence="2">
    <location>
        <begin position="1"/>
        <end position="23"/>
    </location>
</feature>
<proteinExistence type="inferred from homology"/>
<evidence type="ECO:0000313" key="4">
    <source>
        <dbReference type="Proteomes" id="UP000032067"/>
    </source>
</evidence>
<reference evidence="3 4" key="1">
    <citation type="submission" date="2014-12" db="EMBL/GenBank/DDBJ databases">
        <title>16Stimator: statistical estimation of ribosomal gene copy numbers from draft genome assemblies.</title>
        <authorList>
            <person name="Perisin M.A."/>
            <person name="Vetter M."/>
            <person name="Gilbert J.A."/>
            <person name="Bergelson J."/>
        </authorList>
    </citation>
    <scope>NUCLEOTIDE SEQUENCE [LARGE SCALE GENOMIC DNA]</scope>
    <source>
        <strain evidence="3 4">MEDvA23</strain>
    </source>
</reference>
<evidence type="ECO:0000256" key="2">
    <source>
        <dbReference type="SAM" id="SignalP"/>
    </source>
</evidence>
<name>A0A0D0KWQ6_VARPD</name>
<keyword evidence="3" id="KW-0449">Lipoprotein</keyword>